<reference evidence="3" key="3">
    <citation type="submission" date="2025-09" db="UniProtKB">
        <authorList>
            <consortium name="Ensembl"/>
        </authorList>
    </citation>
    <scope>IDENTIFICATION</scope>
</reference>
<protein>
    <submittedName>
        <fullName evidence="3">Uncharacterized protein</fullName>
    </submittedName>
</protein>
<feature type="region of interest" description="Disordered" evidence="1">
    <location>
        <begin position="261"/>
        <end position="280"/>
    </location>
</feature>
<dbReference type="Gene3D" id="2.80.10.50">
    <property type="match status" value="1"/>
</dbReference>
<evidence type="ECO:0000313" key="3">
    <source>
        <dbReference type="Ensembl" id="ENSGWIP00000010704.1"/>
    </source>
</evidence>
<name>A0A8C5DRB8_GOUWI</name>
<keyword evidence="2" id="KW-0812">Transmembrane</keyword>
<dbReference type="InterPro" id="IPR055325">
    <property type="entry name" value="CF161"/>
</dbReference>
<feature type="transmembrane region" description="Helical" evidence="2">
    <location>
        <begin position="122"/>
        <end position="141"/>
    </location>
</feature>
<accession>A0A8C5DRB8</accession>
<dbReference type="GO" id="GO:0031514">
    <property type="term" value="C:motile cilium"/>
    <property type="evidence" value="ECO:0007669"/>
    <property type="project" value="TreeGrafter"/>
</dbReference>
<keyword evidence="4" id="KW-1185">Reference proteome</keyword>
<keyword evidence="2" id="KW-1133">Transmembrane helix</keyword>
<sequence>FFNIKTKQCYMTSYAVCTMCVSFQDAMKEYLEKKERGELCAQRVDLLKQNILEPVTLSMSKDGGLHFGDVVMLVNVGSENRECSTVSINADLNSLRTNPSPGIRAPCGVAATRSVHPCTRTAFIISSFTFYLFFFSPQLYLTSDLRSFQKCAKKSRLQEVNLDDGVSFLSWWKVEHVDPQQRLESEGLPVPANMKVVIKHRKTNQALAVLGDHILRTMYGKEYEVKAHTFLDSHRAEQDNNHWILCTADTGGEGRVFPYHSPSALDNNNRPSLKSESDQN</sequence>
<organism evidence="3 4">
    <name type="scientific">Gouania willdenowi</name>
    <name type="common">Blunt-snouted clingfish</name>
    <name type="synonym">Lepadogaster willdenowi</name>
    <dbReference type="NCBI Taxonomy" id="441366"/>
    <lineage>
        <taxon>Eukaryota</taxon>
        <taxon>Metazoa</taxon>
        <taxon>Chordata</taxon>
        <taxon>Craniata</taxon>
        <taxon>Vertebrata</taxon>
        <taxon>Euteleostomi</taxon>
        <taxon>Actinopterygii</taxon>
        <taxon>Neopterygii</taxon>
        <taxon>Teleostei</taxon>
        <taxon>Neoteleostei</taxon>
        <taxon>Acanthomorphata</taxon>
        <taxon>Ovalentaria</taxon>
        <taxon>Blenniimorphae</taxon>
        <taxon>Blenniiformes</taxon>
        <taxon>Gobiesocoidei</taxon>
        <taxon>Gobiesocidae</taxon>
        <taxon>Gobiesocinae</taxon>
        <taxon>Gouania</taxon>
    </lineage>
</organism>
<proteinExistence type="predicted"/>
<dbReference type="PANTHER" id="PTHR24274">
    <property type="entry name" value="CILIA- AND FLAGELLA-ASSOCIATED PROTEIN 161"/>
    <property type="match status" value="1"/>
</dbReference>
<dbReference type="Ensembl" id="ENSGWIT00000011915.1">
    <property type="protein sequence ID" value="ENSGWIP00000010704.1"/>
    <property type="gene ID" value="ENSGWIG00000006283.1"/>
</dbReference>
<dbReference type="PANTHER" id="PTHR24274:SF1">
    <property type="entry name" value="CILIA- AND FLAGELLA-ASSOCIATED PROTEIN 161"/>
    <property type="match status" value="1"/>
</dbReference>
<gene>
    <name evidence="3" type="primary">cfap161</name>
</gene>
<dbReference type="AlphaFoldDB" id="A0A8C5DRB8"/>
<reference evidence="3" key="1">
    <citation type="submission" date="2020-06" db="EMBL/GenBank/DDBJ databases">
        <authorList>
            <consortium name="Wellcome Sanger Institute Data Sharing"/>
        </authorList>
    </citation>
    <scope>NUCLEOTIDE SEQUENCE [LARGE SCALE GENOMIC DNA]</scope>
</reference>
<evidence type="ECO:0000256" key="1">
    <source>
        <dbReference type="SAM" id="MobiDB-lite"/>
    </source>
</evidence>
<evidence type="ECO:0000256" key="2">
    <source>
        <dbReference type="SAM" id="Phobius"/>
    </source>
</evidence>
<keyword evidence="2" id="KW-0472">Membrane</keyword>
<dbReference type="GO" id="GO:0060271">
    <property type="term" value="P:cilium assembly"/>
    <property type="evidence" value="ECO:0007669"/>
    <property type="project" value="TreeGrafter"/>
</dbReference>
<reference evidence="3" key="2">
    <citation type="submission" date="2025-08" db="UniProtKB">
        <authorList>
            <consortium name="Ensembl"/>
        </authorList>
    </citation>
    <scope>IDENTIFICATION</scope>
</reference>
<dbReference type="Pfam" id="PF24569">
    <property type="entry name" value="CFAP161"/>
    <property type="match status" value="2"/>
</dbReference>
<evidence type="ECO:0000313" key="4">
    <source>
        <dbReference type="Proteomes" id="UP000694680"/>
    </source>
</evidence>
<dbReference type="Proteomes" id="UP000694680">
    <property type="component" value="Chromosome 6"/>
</dbReference>